<reference evidence="7 8" key="1">
    <citation type="journal article" date="2019" name="Microorganisms">
        <title>Systematic Affiliation and Genome Analysis of Subtercola vilae DB165(T) with Particular Emphasis on Cold Adaptation of an Isolate from a High-Altitude Cold Volcano Lake.</title>
        <authorList>
            <person name="Villalobos A.S."/>
            <person name="Wiese J."/>
            <person name="Imhoff J.F."/>
            <person name="Dorador C."/>
            <person name="Keller A."/>
            <person name="Hentschel U."/>
        </authorList>
    </citation>
    <scope>NUCLEOTIDE SEQUENCE [LARGE SCALE GENOMIC DNA]</scope>
    <source>
        <strain evidence="7 8">DB165</strain>
    </source>
</reference>
<feature type="region of interest" description="Disordered" evidence="5">
    <location>
        <begin position="1"/>
        <end position="20"/>
    </location>
</feature>
<keyword evidence="2 4" id="KW-0238">DNA-binding</keyword>
<dbReference type="PRINTS" id="PR00455">
    <property type="entry name" value="HTHTETR"/>
</dbReference>
<dbReference type="InterPro" id="IPR050109">
    <property type="entry name" value="HTH-type_TetR-like_transc_reg"/>
</dbReference>
<evidence type="ECO:0000256" key="3">
    <source>
        <dbReference type="ARBA" id="ARBA00023163"/>
    </source>
</evidence>
<feature type="domain" description="HTH tetR-type" evidence="6">
    <location>
        <begin position="19"/>
        <end position="79"/>
    </location>
</feature>
<sequence length="246" mass="26072">MHDDPGTQPPAGGVAHRQRRARQRLTSAARRLTAEHGLAGFTVQELCDGVGVSRRTFFNYFSSKDDAVLGFAKGVDEGHVAAFMAGRASGAAAEAGAEAGAATVDPGRLIDDLAALAVAHFDEMGLTPDDTAEFIAALQREPALLPALVRSGQAEQQRFVALVVEREGLTGERDRALADVAVAIVGSLVRLSADAFFVETNTRPFDEILRSTLATAKRLLNAEQAPTRANTQQTNPSQPKDLVTTP</sequence>
<feature type="DNA-binding region" description="H-T-H motif" evidence="4">
    <location>
        <begin position="42"/>
        <end position="61"/>
    </location>
</feature>
<evidence type="ECO:0000256" key="1">
    <source>
        <dbReference type="ARBA" id="ARBA00023015"/>
    </source>
</evidence>
<keyword evidence="1" id="KW-0805">Transcription regulation</keyword>
<dbReference type="InterPro" id="IPR009057">
    <property type="entry name" value="Homeodomain-like_sf"/>
</dbReference>
<feature type="compositionally biased region" description="Polar residues" evidence="5">
    <location>
        <begin position="227"/>
        <end position="246"/>
    </location>
</feature>
<dbReference type="PROSITE" id="PS50977">
    <property type="entry name" value="HTH_TETR_2"/>
    <property type="match status" value="1"/>
</dbReference>
<keyword evidence="8" id="KW-1185">Reference proteome</keyword>
<name>A0A4T2C4K5_9MICO</name>
<proteinExistence type="predicted"/>
<evidence type="ECO:0000256" key="4">
    <source>
        <dbReference type="PROSITE-ProRule" id="PRU00335"/>
    </source>
</evidence>
<dbReference type="EMBL" id="QYRT01000006">
    <property type="protein sequence ID" value="TIH39293.1"/>
    <property type="molecule type" value="Genomic_DNA"/>
</dbReference>
<evidence type="ECO:0000259" key="6">
    <source>
        <dbReference type="PROSITE" id="PS50977"/>
    </source>
</evidence>
<dbReference type="Pfam" id="PF00440">
    <property type="entry name" value="TetR_N"/>
    <property type="match status" value="1"/>
</dbReference>
<dbReference type="InterPro" id="IPR001647">
    <property type="entry name" value="HTH_TetR"/>
</dbReference>
<organism evidence="7 8">
    <name type="scientific">Subtercola vilae</name>
    <dbReference type="NCBI Taxonomy" id="2056433"/>
    <lineage>
        <taxon>Bacteria</taxon>
        <taxon>Bacillati</taxon>
        <taxon>Actinomycetota</taxon>
        <taxon>Actinomycetes</taxon>
        <taxon>Micrococcales</taxon>
        <taxon>Microbacteriaceae</taxon>
        <taxon>Subtercola</taxon>
    </lineage>
</organism>
<feature type="region of interest" description="Disordered" evidence="5">
    <location>
        <begin position="223"/>
        <end position="246"/>
    </location>
</feature>
<dbReference type="AlphaFoldDB" id="A0A4T2C4K5"/>
<dbReference type="SUPFAM" id="SSF46689">
    <property type="entry name" value="Homeodomain-like"/>
    <property type="match status" value="1"/>
</dbReference>
<evidence type="ECO:0000256" key="5">
    <source>
        <dbReference type="SAM" id="MobiDB-lite"/>
    </source>
</evidence>
<dbReference type="GO" id="GO:0003700">
    <property type="term" value="F:DNA-binding transcription factor activity"/>
    <property type="evidence" value="ECO:0007669"/>
    <property type="project" value="TreeGrafter"/>
</dbReference>
<dbReference type="InterPro" id="IPR023772">
    <property type="entry name" value="DNA-bd_HTH_TetR-type_CS"/>
</dbReference>
<dbReference type="Gene3D" id="1.10.357.10">
    <property type="entry name" value="Tetracycline Repressor, domain 2"/>
    <property type="match status" value="1"/>
</dbReference>
<gene>
    <name evidence="7" type="ORF">D4765_04235</name>
</gene>
<accession>A0A4T2C4K5</accession>
<dbReference type="PANTHER" id="PTHR30055:SF234">
    <property type="entry name" value="HTH-TYPE TRANSCRIPTIONAL REGULATOR BETI"/>
    <property type="match status" value="1"/>
</dbReference>
<dbReference type="Proteomes" id="UP000306192">
    <property type="component" value="Unassembled WGS sequence"/>
</dbReference>
<evidence type="ECO:0000313" key="8">
    <source>
        <dbReference type="Proteomes" id="UP000306192"/>
    </source>
</evidence>
<dbReference type="RefSeq" id="WP_136640978.1">
    <property type="nucleotide sequence ID" value="NZ_QYRT01000006.1"/>
</dbReference>
<keyword evidence="3" id="KW-0804">Transcription</keyword>
<dbReference type="PROSITE" id="PS01081">
    <property type="entry name" value="HTH_TETR_1"/>
    <property type="match status" value="1"/>
</dbReference>
<protein>
    <submittedName>
        <fullName evidence="7">TetR/AcrR family transcriptional regulator</fullName>
    </submittedName>
</protein>
<comment type="caution">
    <text evidence="7">The sequence shown here is derived from an EMBL/GenBank/DDBJ whole genome shotgun (WGS) entry which is preliminary data.</text>
</comment>
<dbReference type="PANTHER" id="PTHR30055">
    <property type="entry name" value="HTH-TYPE TRANSCRIPTIONAL REGULATOR RUTR"/>
    <property type="match status" value="1"/>
</dbReference>
<evidence type="ECO:0000256" key="2">
    <source>
        <dbReference type="ARBA" id="ARBA00023125"/>
    </source>
</evidence>
<evidence type="ECO:0000313" key="7">
    <source>
        <dbReference type="EMBL" id="TIH39293.1"/>
    </source>
</evidence>
<dbReference type="GO" id="GO:0000976">
    <property type="term" value="F:transcription cis-regulatory region binding"/>
    <property type="evidence" value="ECO:0007669"/>
    <property type="project" value="TreeGrafter"/>
</dbReference>
<dbReference type="OrthoDB" id="8688418at2"/>